<organism evidence="1 2">
    <name type="scientific">Microbacterium lemovicicum</name>
    <dbReference type="NCBI Taxonomy" id="1072463"/>
    <lineage>
        <taxon>Bacteria</taxon>
        <taxon>Bacillati</taxon>
        <taxon>Actinomycetota</taxon>
        <taxon>Actinomycetes</taxon>
        <taxon>Micrococcales</taxon>
        <taxon>Microbacteriaceae</taxon>
        <taxon>Microbacterium</taxon>
    </lineage>
</organism>
<gene>
    <name evidence="1" type="ORF">CVS47_00922</name>
</gene>
<proteinExistence type="predicted"/>
<evidence type="ECO:0000313" key="2">
    <source>
        <dbReference type="Proteomes" id="UP000276888"/>
    </source>
</evidence>
<reference evidence="1 2" key="1">
    <citation type="submission" date="2018-08" db="EMBL/GenBank/DDBJ databases">
        <title>Microbacterium lemovicicum sp. nov., a bacterium isolated from a natural uranium-rich soil.</title>
        <authorList>
            <person name="ORTET P."/>
        </authorList>
    </citation>
    <scope>NUCLEOTIDE SEQUENCE [LARGE SCALE GENOMIC DNA]</scope>
    <source>
        <strain evidence="1 2">Viu22</strain>
    </source>
</reference>
<dbReference type="AlphaFoldDB" id="A0A3Q9J2F6"/>
<sequence length="70" mass="7742">MGERKRSSRSSGRVARHGYALVTITARDANGFVHRYDELETSVGALHEAVAIMQLKSTAMEASHEELRQA</sequence>
<dbReference type="Proteomes" id="UP000276888">
    <property type="component" value="Chromosome"/>
</dbReference>
<dbReference type="EMBL" id="CP031423">
    <property type="protein sequence ID" value="AZS36321.1"/>
    <property type="molecule type" value="Genomic_DNA"/>
</dbReference>
<accession>A0A3Q9J2F6</accession>
<dbReference type="RefSeq" id="WP_127095029.1">
    <property type="nucleotide sequence ID" value="NZ_CP031423.1"/>
</dbReference>
<keyword evidence="2" id="KW-1185">Reference proteome</keyword>
<name>A0A3Q9J2F6_9MICO</name>
<evidence type="ECO:0000313" key="1">
    <source>
        <dbReference type="EMBL" id="AZS36321.1"/>
    </source>
</evidence>
<protein>
    <submittedName>
        <fullName evidence="1">Uncharacterized protein</fullName>
    </submittedName>
</protein>
<dbReference type="KEGG" id="mlv:CVS47_00922"/>
<dbReference type="OrthoDB" id="5073305at2"/>